<protein>
    <submittedName>
        <fullName evidence="1">Uncharacterized protein</fullName>
    </submittedName>
</protein>
<evidence type="ECO:0000313" key="1">
    <source>
        <dbReference type="EMBL" id="KAH7940467.1"/>
    </source>
</evidence>
<dbReference type="EMBL" id="CM023476">
    <property type="protein sequence ID" value="KAH7940467.1"/>
    <property type="molecule type" value="Genomic_DNA"/>
</dbReference>
<keyword evidence="2" id="KW-1185">Reference proteome</keyword>
<gene>
    <name evidence="1" type="ORF">HPB49_000341</name>
</gene>
<organism evidence="1 2">
    <name type="scientific">Dermacentor silvarum</name>
    <name type="common">Tick</name>
    <dbReference type="NCBI Taxonomy" id="543639"/>
    <lineage>
        <taxon>Eukaryota</taxon>
        <taxon>Metazoa</taxon>
        <taxon>Ecdysozoa</taxon>
        <taxon>Arthropoda</taxon>
        <taxon>Chelicerata</taxon>
        <taxon>Arachnida</taxon>
        <taxon>Acari</taxon>
        <taxon>Parasitiformes</taxon>
        <taxon>Ixodida</taxon>
        <taxon>Ixodoidea</taxon>
        <taxon>Ixodidae</taxon>
        <taxon>Rhipicephalinae</taxon>
        <taxon>Dermacentor</taxon>
    </lineage>
</organism>
<proteinExistence type="predicted"/>
<name>A0ACB8CCS4_DERSI</name>
<comment type="caution">
    <text evidence="1">The sequence shown here is derived from an EMBL/GenBank/DDBJ whole genome shotgun (WGS) entry which is preliminary data.</text>
</comment>
<accession>A0ACB8CCS4</accession>
<dbReference type="Proteomes" id="UP000821865">
    <property type="component" value="Chromosome 7"/>
</dbReference>
<sequence>MPPCEPLAATVGHTGDVMGVGASSPDPPQVPPEMGRKKRGVAPLLTLRKRLARRRWRASKGFDHAQVFNDFLNSAGWTVREVAALVHEYEATAALRELTAQADAARPPARSCRADLGRLLESRLCADVTLAYRGTAFPAHRALLSARCPFFRDLLSEAGGGPRQQMQALHDLAPCPRWWWRWTFHGVGVELFGDLLRYLYTGELSVAGEAGSSAALSTLLRLSEQFGVPNPLALDLRRMLEGGHLADASLVWEVPGSGGGAEQEAEFPCHRAVLAARCPFFRGVIQRRTTTASGSSGVSEAGGTTPSGRMRVVLDAGVVPVRHARVLLWALYQDTVDLSMLPCSSGGSLADEFMELYQVARLIEVDSLAQACEDALVELLGPDTLCGVLQWSEQPHGSPWVHRQAMAFLAEEFSALAATPLLFQLTKGQLLTLLQSDFLQASELEILVAVLKWGEQQLLKRMEEREPNIVSQTAHSVARRGARSRRDLLSDSELRDLLSELLCHVRTAHVLPPAADALLSAQRRGLFPRPPPCMLGGEEAPPSRGAASWLAGPRPRLFAPYVEEAKAWLEDQLSQEQALGPVSPSPWPPHLSHIPDTLYMVDKGASGAFREACPCVPHGGAPAPAVRLPDPSLPVLSEELLRQMRQREQELRQAAARAYSLGASRCAISHQLQLRVVREAGLPDQAATLLAQAPSEDWVPSMQDPLDLMVAARPAASARAPPNPILVPPSRAPPRRLAPPSDLRLHRQPHLGRRALRLAELQSENSNLSKMIPDIAMATATLEHLDLAESDKDDYGCEADDLSPVHMLV</sequence>
<evidence type="ECO:0000313" key="2">
    <source>
        <dbReference type="Proteomes" id="UP000821865"/>
    </source>
</evidence>
<reference evidence="1" key="1">
    <citation type="submission" date="2020-05" db="EMBL/GenBank/DDBJ databases">
        <title>Large-scale comparative analyses of tick genomes elucidate their genetic diversity and vector capacities.</title>
        <authorList>
            <person name="Jia N."/>
            <person name="Wang J."/>
            <person name="Shi W."/>
            <person name="Du L."/>
            <person name="Sun Y."/>
            <person name="Zhan W."/>
            <person name="Jiang J."/>
            <person name="Wang Q."/>
            <person name="Zhang B."/>
            <person name="Ji P."/>
            <person name="Sakyi L.B."/>
            <person name="Cui X."/>
            <person name="Yuan T."/>
            <person name="Jiang B."/>
            <person name="Yang W."/>
            <person name="Lam T.T.-Y."/>
            <person name="Chang Q."/>
            <person name="Ding S."/>
            <person name="Wang X."/>
            <person name="Zhu J."/>
            <person name="Ruan X."/>
            <person name="Zhao L."/>
            <person name="Wei J."/>
            <person name="Que T."/>
            <person name="Du C."/>
            <person name="Cheng J."/>
            <person name="Dai P."/>
            <person name="Han X."/>
            <person name="Huang E."/>
            <person name="Gao Y."/>
            <person name="Liu J."/>
            <person name="Shao H."/>
            <person name="Ye R."/>
            <person name="Li L."/>
            <person name="Wei W."/>
            <person name="Wang X."/>
            <person name="Wang C."/>
            <person name="Yang T."/>
            <person name="Huo Q."/>
            <person name="Li W."/>
            <person name="Guo W."/>
            <person name="Chen H."/>
            <person name="Zhou L."/>
            <person name="Ni X."/>
            <person name="Tian J."/>
            <person name="Zhou Y."/>
            <person name="Sheng Y."/>
            <person name="Liu T."/>
            <person name="Pan Y."/>
            <person name="Xia L."/>
            <person name="Li J."/>
            <person name="Zhao F."/>
            <person name="Cao W."/>
        </authorList>
    </citation>
    <scope>NUCLEOTIDE SEQUENCE</scope>
    <source>
        <strain evidence="1">Dsil-2018</strain>
    </source>
</reference>